<proteinExistence type="predicted"/>
<reference evidence="2 3" key="1">
    <citation type="journal article" date="2020" name="Genomics">
        <title>Complete, high-quality genomes from long-read metagenomic sequencing of two wolf lichen thalli reveals enigmatic genome architecture.</title>
        <authorList>
            <person name="McKenzie S.K."/>
            <person name="Walston R.F."/>
            <person name="Allen J.L."/>
        </authorList>
    </citation>
    <scope>NUCLEOTIDE SEQUENCE [LARGE SCALE GENOMIC DNA]</scope>
    <source>
        <strain evidence="2">WasteWater2</strain>
    </source>
</reference>
<name>A0A8H6CFI4_9LECA</name>
<protein>
    <submittedName>
        <fullName evidence="2">Uncharacterized protein</fullName>
    </submittedName>
</protein>
<feature type="coiled-coil region" evidence="1">
    <location>
        <begin position="334"/>
        <end position="361"/>
    </location>
</feature>
<dbReference type="AlphaFoldDB" id="A0A8H6CFI4"/>
<comment type="caution">
    <text evidence="2">The sequence shown here is derived from an EMBL/GenBank/DDBJ whole genome shotgun (WGS) entry which is preliminary data.</text>
</comment>
<dbReference type="Proteomes" id="UP000578531">
    <property type="component" value="Unassembled WGS sequence"/>
</dbReference>
<dbReference type="GeneID" id="59294996"/>
<evidence type="ECO:0000313" key="3">
    <source>
        <dbReference type="Proteomes" id="UP000578531"/>
    </source>
</evidence>
<keyword evidence="3" id="KW-1185">Reference proteome</keyword>
<dbReference type="OrthoDB" id="4586300at2759"/>
<evidence type="ECO:0000256" key="1">
    <source>
        <dbReference type="SAM" id="Coils"/>
    </source>
</evidence>
<gene>
    <name evidence="2" type="ORF">HO173_013372</name>
</gene>
<keyword evidence="1" id="KW-0175">Coiled coil</keyword>
<dbReference type="RefSeq" id="XP_037157924.1">
    <property type="nucleotide sequence ID" value="XM_037315192.1"/>
</dbReference>
<evidence type="ECO:0000313" key="2">
    <source>
        <dbReference type="EMBL" id="KAF6222539.1"/>
    </source>
</evidence>
<sequence>MASTPSSESTGWTPPEGNCDKCGAPASWAEDWTKNLSWYDGAKLHVATYFASPRMWPLGYILGSQYSPLNLEQQFPNLNWRDRFEDLLALESGKKMISAVSRQKEAATASRIRSESVHDDISRVNQDLQRNQDYVVLLQNFREISLRRKDTALVSMIDDDGLLFQRNCSETIIADGKALIDSLKNLQNKPASSYKRRVPWITSLISSGAMLGWESAVYDSADGWLADVYKADSSGDGHIFSELDLTMIFKEGSQLDFRSPTWSTYEGSYRVSYPQIEQLCPEGDADPDADHTYDTIENIRPSIISQLTTAQRRKSWNGSIETRVVLKNRFTNGKEEEKTIVNDASKVLEEVEKAHASVKERHNAIGLALWELSYRKQKDNLAVAKEMEDEEGVE</sequence>
<organism evidence="2 3">
    <name type="scientific">Letharia columbiana</name>
    <dbReference type="NCBI Taxonomy" id="112416"/>
    <lineage>
        <taxon>Eukaryota</taxon>
        <taxon>Fungi</taxon>
        <taxon>Dikarya</taxon>
        <taxon>Ascomycota</taxon>
        <taxon>Pezizomycotina</taxon>
        <taxon>Lecanoromycetes</taxon>
        <taxon>OSLEUM clade</taxon>
        <taxon>Lecanoromycetidae</taxon>
        <taxon>Lecanorales</taxon>
        <taxon>Lecanorineae</taxon>
        <taxon>Parmeliaceae</taxon>
        <taxon>Letharia</taxon>
    </lineage>
</organism>
<dbReference type="EMBL" id="JACCJC010000147">
    <property type="protein sequence ID" value="KAF6222539.1"/>
    <property type="molecule type" value="Genomic_DNA"/>
</dbReference>
<accession>A0A8H6CFI4</accession>